<sequence length="280" mass="29282">MFADLGQTVRDLPSVGRALVVGARLAGQGHERAGAALQPRTAPPAPLNGPDEKITLPMTTTFIDADEWDARAHSLGGTGNALLAGLAARLAQRVGRVADDGSVTLAMPVDERGPDDTAANAVTNLDIKIDPAAATTDLREIRTAIKQALIRHQQAPDELWALLPIVPLLPGWLVRRLVNVVAGSPSTVIASNLGEINPAANQPDGTAADYFAMTSLFPGVTKAMMHSTGGRLALLSGRVHGKVSVSVMAYQPGHPNSTENLRRSLSSALSDFSLTGTTGW</sequence>
<accession>A0A7I7MVM8</accession>
<organism evidence="2 3">
    <name type="scientific">Mycobacterium shinjukuense</name>
    <dbReference type="NCBI Taxonomy" id="398694"/>
    <lineage>
        <taxon>Bacteria</taxon>
        <taxon>Bacillati</taxon>
        <taxon>Actinomycetota</taxon>
        <taxon>Actinomycetes</taxon>
        <taxon>Mycobacteriales</taxon>
        <taxon>Mycobacteriaceae</taxon>
        <taxon>Mycobacterium</taxon>
    </lineage>
</organism>
<evidence type="ECO:0008006" key="4">
    <source>
        <dbReference type="Google" id="ProtNLM"/>
    </source>
</evidence>
<dbReference type="AlphaFoldDB" id="A0A7I7MVM8"/>
<dbReference type="KEGG" id="mshj:MSHI_40820"/>
<dbReference type="Proteomes" id="UP000467236">
    <property type="component" value="Chromosome"/>
</dbReference>
<proteinExistence type="predicted"/>
<evidence type="ECO:0000256" key="1">
    <source>
        <dbReference type="SAM" id="MobiDB-lite"/>
    </source>
</evidence>
<evidence type="ECO:0000313" key="3">
    <source>
        <dbReference type="Proteomes" id="UP000467236"/>
    </source>
</evidence>
<evidence type="ECO:0000313" key="2">
    <source>
        <dbReference type="EMBL" id="BBX76176.1"/>
    </source>
</evidence>
<gene>
    <name evidence="2" type="ORF">MSHI_40820</name>
</gene>
<feature type="region of interest" description="Disordered" evidence="1">
    <location>
        <begin position="31"/>
        <end position="51"/>
    </location>
</feature>
<dbReference type="EMBL" id="AP022575">
    <property type="protein sequence ID" value="BBX76176.1"/>
    <property type="molecule type" value="Genomic_DNA"/>
</dbReference>
<protein>
    <recommendedName>
        <fullName evidence="4">Diacylglycerol O-acyltransferase</fullName>
    </recommendedName>
</protein>
<keyword evidence="3" id="KW-1185">Reference proteome</keyword>
<reference evidence="2 3" key="1">
    <citation type="journal article" date="2019" name="Emerg. Microbes Infect.">
        <title>Comprehensive subspecies identification of 175 nontuberculous mycobacteria species based on 7547 genomic profiles.</title>
        <authorList>
            <person name="Matsumoto Y."/>
            <person name="Kinjo T."/>
            <person name="Motooka D."/>
            <person name="Nabeya D."/>
            <person name="Jung N."/>
            <person name="Uechi K."/>
            <person name="Horii T."/>
            <person name="Iida T."/>
            <person name="Fujita J."/>
            <person name="Nakamura S."/>
        </authorList>
    </citation>
    <scope>NUCLEOTIDE SEQUENCE [LARGE SCALE GENOMIC DNA]</scope>
    <source>
        <strain evidence="2 3">JCM 14233</strain>
    </source>
</reference>
<name>A0A7I7MVM8_9MYCO</name>